<feature type="transmembrane region" description="Helical" evidence="8">
    <location>
        <begin position="46"/>
        <end position="73"/>
    </location>
</feature>
<name>A0A8B8HHK6_VANTA</name>
<dbReference type="OMA" id="IFLLSWY"/>
<dbReference type="RefSeq" id="XP_026484015.2">
    <property type="nucleotide sequence ID" value="XM_026628230.2"/>
</dbReference>
<evidence type="ECO:0000313" key="9">
    <source>
        <dbReference type="Proteomes" id="UP001652626"/>
    </source>
</evidence>
<feature type="transmembrane region" description="Helical" evidence="8">
    <location>
        <begin position="249"/>
        <end position="272"/>
    </location>
</feature>
<evidence type="ECO:0000313" key="10">
    <source>
        <dbReference type="RefSeq" id="XP_026484015.2"/>
    </source>
</evidence>
<dbReference type="OrthoDB" id="3990054at2759"/>
<dbReference type="GO" id="GO:0006629">
    <property type="term" value="P:lipid metabolic process"/>
    <property type="evidence" value="ECO:0007669"/>
    <property type="project" value="UniProtKB-KW"/>
</dbReference>
<keyword evidence="9" id="KW-1185">Reference proteome</keyword>
<dbReference type="PANTHER" id="PTHR21212:SF0">
    <property type="entry name" value="SEIPIN"/>
    <property type="match status" value="1"/>
</dbReference>
<evidence type="ECO:0000256" key="8">
    <source>
        <dbReference type="SAM" id="Phobius"/>
    </source>
</evidence>
<sequence>MAVFGYMNPFKVYRDFVRSPIESFVSEQYTGYKKKTNESITSVKELLYRAGVVSVFLSAILWISIFLYVVFYYTYMPNVTHVRPVHLQFKSCDENMGVCSFPSAHVQLTRRTHMLMSSQPYRIKLLLEVPESQINKDLGMFMVCAQMRASGGVLVSSSCRSAMLRHRSKLHQIMRTLVYAPLLISGFNEEKQIIQVELFSDFEDDQTLPVTDAYVELQSRFVQVLSCELQIEAHFTGLRYVMYYWPKTSAIIGISSNLFFVSLMFILSWYHLQDGLPDFIKSKLGIEIKNEKEEDDKKFFGKVKLEREDSFPFIEEETLLEEFQRLEEKKKSISPTVE</sequence>
<keyword evidence="4" id="KW-0256">Endoplasmic reticulum</keyword>
<evidence type="ECO:0000256" key="2">
    <source>
        <dbReference type="ARBA" id="ARBA00022064"/>
    </source>
</evidence>
<comment type="subcellular location">
    <subcellularLocation>
        <location evidence="1">Endoplasmic reticulum membrane</location>
        <topology evidence="1">Multi-pass membrane protein</topology>
    </subcellularLocation>
</comment>
<evidence type="ECO:0000256" key="1">
    <source>
        <dbReference type="ARBA" id="ARBA00004477"/>
    </source>
</evidence>
<keyword evidence="5 8" id="KW-1133">Transmembrane helix</keyword>
<dbReference type="GO" id="GO:0140042">
    <property type="term" value="P:lipid droplet formation"/>
    <property type="evidence" value="ECO:0007669"/>
    <property type="project" value="UniProtKB-ARBA"/>
</dbReference>
<accession>A0A8B8HHK6</accession>
<dbReference type="GO" id="GO:0005789">
    <property type="term" value="C:endoplasmic reticulum membrane"/>
    <property type="evidence" value="ECO:0007669"/>
    <property type="project" value="UniProtKB-SubCell"/>
</dbReference>
<dbReference type="AlphaFoldDB" id="A0A8B8HHK6"/>
<proteinExistence type="predicted"/>
<keyword evidence="7 8" id="KW-0472">Membrane</keyword>
<evidence type="ECO:0000256" key="4">
    <source>
        <dbReference type="ARBA" id="ARBA00022824"/>
    </source>
</evidence>
<keyword evidence="6" id="KW-0443">Lipid metabolism</keyword>
<dbReference type="PANTHER" id="PTHR21212">
    <property type="entry name" value="BERNARDINELLI-SEIP CONGENITAL LIPODYSTROPHY 2 HOMOLOG BSCL2 PROTEIN"/>
    <property type="match status" value="1"/>
</dbReference>
<dbReference type="Proteomes" id="UP001652626">
    <property type="component" value="Chromosome 27"/>
</dbReference>
<evidence type="ECO:0000256" key="7">
    <source>
        <dbReference type="ARBA" id="ARBA00023136"/>
    </source>
</evidence>
<keyword evidence="3 8" id="KW-0812">Transmembrane</keyword>
<evidence type="ECO:0000256" key="6">
    <source>
        <dbReference type="ARBA" id="ARBA00023098"/>
    </source>
</evidence>
<dbReference type="CDD" id="cd23995">
    <property type="entry name" value="Seipin_BSCL2_like"/>
    <property type="match status" value="1"/>
</dbReference>
<dbReference type="Pfam" id="PF06775">
    <property type="entry name" value="Seipin"/>
    <property type="match status" value="1"/>
</dbReference>
<dbReference type="InterPro" id="IPR009617">
    <property type="entry name" value="Seipin"/>
</dbReference>
<organism evidence="9 10">
    <name type="scientific">Vanessa tameamea</name>
    <name type="common">Kamehameha butterfly</name>
    <dbReference type="NCBI Taxonomy" id="334116"/>
    <lineage>
        <taxon>Eukaryota</taxon>
        <taxon>Metazoa</taxon>
        <taxon>Ecdysozoa</taxon>
        <taxon>Arthropoda</taxon>
        <taxon>Hexapoda</taxon>
        <taxon>Insecta</taxon>
        <taxon>Pterygota</taxon>
        <taxon>Neoptera</taxon>
        <taxon>Endopterygota</taxon>
        <taxon>Lepidoptera</taxon>
        <taxon>Glossata</taxon>
        <taxon>Ditrysia</taxon>
        <taxon>Papilionoidea</taxon>
        <taxon>Nymphalidae</taxon>
        <taxon>Nymphalinae</taxon>
        <taxon>Vanessa</taxon>
    </lineage>
</organism>
<evidence type="ECO:0000256" key="5">
    <source>
        <dbReference type="ARBA" id="ARBA00022989"/>
    </source>
</evidence>
<protein>
    <recommendedName>
        <fullName evidence="2">Seipin</fullName>
    </recommendedName>
</protein>
<reference evidence="10" key="1">
    <citation type="submission" date="2025-08" db="UniProtKB">
        <authorList>
            <consortium name="RefSeq"/>
        </authorList>
    </citation>
    <scope>IDENTIFICATION</scope>
    <source>
        <tissue evidence="10">Whole body</tissue>
    </source>
</reference>
<gene>
    <name evidence="10" type="primary">LOC113392028</name>
</gene>
<dbReference type="GeneID" id="113392028"/>
<evidence type="ECO:0000256" key="3">
    <source>
        <dbReference type="ARBA" id="ARBA00022692"/>
    </source>
</evidence>